<evidence type="ECO:0000313" key="3">
    <source>
        <dbReference type="Proteomes" id="UP000017052"/>
    </source>
</evidence>
<evidence type="ECO:0000256" key="1">
    <source>
        <dbReference type="SAM" id="MobiDB-lite"/>
    </source>
</evidence>
<dbReference type="AlphaFoldDB" id="U2RKZ0"/>
<dbReference type="RefSeq" id="WP_021797993.1">
    <property type="nucleotide sequence ID" value="NZ_ACVN02000220.1"/>
</dbReference>
<proteinExistence type="predicted"/>
<evidence type="ECO:0000313" key="2">
    <source>
        <dbReference type="EMBL" id="ERK54228.1"/>
    </source>
</evidence>
<reference evidence="2" key="1">
    <citation type="submission" date="2013-08" db="EMBL/GenBank/DDBJ databases">
        <authorList>
            <person name="Durkin A.S."/>
            <person name="Haft D.R."/>
            <person name="McCorrison J."/>
            <person name="Torralba M."/>
            <person name="Gillis M."/>
            <person name="Haft D.H."/>
            <person name="Methe B."/>
            <person name="Sutton G."/>
            <person name="Nelson K.E."/>
        </authorList>
    </citation>
    <scope>NUCLEOTIDE SEQUENCE [LARGE SCALE GENOMIC DNA]</scope>
    <source>
        <strain evidence="2">F0233</strain>
    </source>
</reference>
<name>U2RKZ0_9ACTN</name>
<dbReference type="Proteomes" id="UP000017052">
    <property type="component" value="Unassembled WGS sequence"/>
</dbReference>
<feature type="region of interest" description="Disordered" evidence="1">
    <location>
        <begin position="134"/>
        <end position="155"/>
    </location>
</feature>
<evidence type="ECO:0008006" key="4">
    <source>
        <dbReference type="Google" id="ProtNLM"/>
    </source>
</evidence>
<organism evidence="2 3">
    <name type="scientific">Propionibacterium acidifaciens F0233</name>
    <dbReference type="NCBI Taxonomy" id="553198"/>
    <lineage>
        <taxon>Bacteria</taxon>
        <taxon>Bacillati</taxon>
        <taxon>Actinomycetota</taxon>
        <taxon>Actinomycetes</taxon>
        <taxon>Propionibacteriales</taxon>
        <taxon>Propionibacteriaceae</taxon>
        <taxon>Propionibacterium</taxon>
    </lineage>
</organism>
<protein>
    <recommendedName>
        <fullName evidence="4">PF13338 domain protein</fullName>
    </recommendedName>
</protein>
<dbReference type="EMBL" id="ACVN02000220">
    <property type="protein sequence ID" value="ERK54228.1"/>
    <property type="molecule type" value="Genomic_DNA"/>
</dbReference>
<gene>
    <name evidence="2" type="ORF">HMPREF0682_2092</name>
</gene>
<comment type="caution">
    <text evidence="2">The sequence shown here is derived from an EMBL/GenBank/DDBJ whole genome shotgun (WGS) entry which is preliminary data.</text>
</comment>
<sequence length="155" mass="16459">MIRDCVDDGSMRRLRRGWYSPANVDPRVVRAIEAGGVLGCVSALSRYGVWTPLVGGEIHVRTSRGRARGELVRTGSTHLYECAPRAAVDPGRPSRRWCGASTRAALSPADSVMDLGLADRGDLHALFLPGSVRPTGSSTAASGPGREPSRWCGCG</sequence>
<keyword evidence="3" id="KW-1185">Reference proteome</keyword>
<accession>U2RKZ0</accession>